<dbReference type="Proteomes" id="UP001467690">
    <property type="component" value="Unassembled WGS sequence"/>
</dbReference>
<evidence type="ECO:0000259" key="1">
    <source>
        <dbReference type="PROSITE" id="PS50883"/>
    </source>
</evidence>
<dbReference type="SUPFAM" id="SSF55781">
    <property type="entry name" value="GAF domain-like"/>
    <property type="match status" value="1"/>
</dbReference>
<dbReference type="Pfam" id="PF00990">
    <property type="entry name" value="GGDEF"/>
    <property type="match status" value="1"/>
</dbReference>
<dbReference type="SUPFAM" id="SSF55073">
    <property type="entry name" value="Nucleotide cyclase"/>
    <property type="match status" value="1"/>
</dbReference>
<dbReference type="Gene3D" id="3.20.20.450">
    <property type="entry name" value="EAL domain"/>
    <property type="match status" value="1"/>
</dbReference>
<dbReference type="CDD" id="cd01948">
    <property type="entry name" value="EAL"/>
    <property type="match status" value="1"/>
</dbReference>
<sequence length="867" mass="98141">MVNNKSKSQTYKVKQLKKLLGLKKQVERVHSAILEIADSVSTANDLEHFYFQLHEIIASLVRAPNLFIIFRNSLSQTYEFPYYASQDGVLNKPLIPDSVIDMGLTGYLLREKTSLLCTAKMYNQLVDSGEIIELGAPATSWLGVTLQRENGDIGALVIASYSDEVVFSEHDLKALELLSLHVTHAIDRVTRQKQMEREITSRTQALFQTNQKLKAEVNQHRKYQQGHKLLLELAETHDFSKPLDFLYHKFSDILVNVFEQGHYFIQYNRNTSTWRFPNANAMTLEDISRKYQPINEYLVLDPQSMVFGPKEIQQLIALNALIANGEQKKALLERSWLSAPVKVDEQSCLLLVLVKPLKSGDFLVKDADMLGFLATHFKLMLQRWESQQAILSANDKLENTIYQRTQDLHDANADLQLQIEERKKAQDKLYHDANHDTLTGLPNRQLFNRKLMHAVACATMDKNYQYSVLFIDLDRFKLINDTFGHLVGDRFLVEVSQRILSSLSQNDVLARLGGDEFVILLQQRNAGIEKAQAVACQIIQALSRAFEIDGFELYAGCSIGITGAEQKYDKPTNVLRDADTAMYRAKNLGRGRYVVFDQSLHLELVALLNQETELRKALKDESLDFVFQPIINLQTGEVAAVESLVRWHHPEKGVLKPVDFLPMAQDTGLIQQIDAIALKHACEYLRQRESSQDKALVSVNISSATLYDDEALQALCDSLSELKSDSYGLILEFAEKGLTEVELCIRGFERLRQCGARVALDDFGSESGSMGLLFSGEIDFVKVDERLIKDAENSIAKRRYTSHLVAIGQEQGFIVIAEGIENEAMRETAIQTGCVFAQGQLLAATVSREDLFKAQDYYFNKSRKLAM</sequence>
<dbReference type="InterPro" id="IPR043128">
    <property type="entry name" value="Rev_trsase/Diguanyl_cyclase"/>
</dbReference>
<dbReference type="PANTHER" id="PTHR33121:SF70">
    <property type="entry name" value="SIGNALING PROTEIN YKOW"/>
    <property type="match status" value="1"/>
</dbReference>
<dbReference type="NCBIfam" id="TIGR00254">
    <property type="entry name" value="GGDEF"/>
    <property type="match status" value="1"/>
</dbReference>
<dbReference type="PROSITE" id="PS50887">
    <property type="entry name" value="GGDEF"/>
    <property type="match status" value="1"/>
</dbReference>
<dbReference type="InterPro" id="IPR029016">
    <property type="entry name" value="GAF-like_dom_sf"/>
</dbReference>
<dbReference type="SMART" id="SM00052">
    <property type="entry name" value="EAL"/>
    <property type="match status" value="1"/>
</dbReference>
<dbReference type="InterPro" id="IPR001633">
    <property type="entry name" value="EAL_dom"/>
</dbReference>
<dbReference type="InterPro" id="IPR029787">
    <property type="entry name" value="Nucleotide_cyclase"/>
</dbReference>
<comment type="caution">
    <text evidence="3">The sequence shown here is derived from an EMBL/GenBank/DDBJ whole genome shotgun (WGS) entry which is preliminary data.</text>
</comment>
<feature type="domain" description="GGDEF" evidence="2">
    <location>
        <begin position="464"/>
        <end position="598"/>
    </location>
</feature>
<organism evidence="3 4">
    <name type="scientific">Catenovulum sediminis</name>
    <dbReference type="NCBI Taxonomy" id="1740262"/>
    <lineage>
        <taxon>Bacteria</taxon>
        <taxon>Pseudomonadati</taxon>
        <taxon>Pseudomonadota</taxon>
        <taxon>Gammaproteobacteria</taxon>
        <taxon>Alteromonadales</taxon>
        <taxon>Alteromonadaceae</taxon>
        <taxon>Catenovulum</taxon>
    </lineage>
</organism>
<dbReference type="InterPro" id="IPR035919">
    <property type="entry name" value="EAL_sf"/>
</dbReference>
<evidence type="ECO:0000313" key="3">
    <source>
        <dbReference type="EMBL" id="MER2491861.1"/>
    </source>
</evidence>
<dbReference type="PROSITE" id="PS50883">
    <property type="entry name" value="EAL"/>
    <property type="match status" value="1"/>
</dbReference>
<dbReference type="Pfam" id="PF00563">
    <property type="entry name" value="EAL"/>
    <property type="match status" value="1"/>
</dbReference>
<dbReference type="Gene3D" id="3.30.70.270">
    <property type="match status" value="1"/>
</dbReference>
<dbReference type="SUPFAM" id="SSF141868">
    <property type="entry name" value="EAL domain-like"/>
    <property type="match status" value="1"/>
</dbReference>
<evidence type="ECO:0000259" key="2">
    <source>
        <dbReference type="PROSITE" id="PS50887"/>
    </source>
</evidence>
<keyword evidence="4" id="KW-1185">Reference proteome</keyword>
<dbReference type="RefSeq" id="WP_350401435.1">
    <property type="nucleotide sequence ID" value="NZ_JBELOE010000152.1"/>
</dbReference>
<name>A0ABV1RGG1_9ALTE</name>
<gene>
    <name evidence="3" type="ORF">ABS311_08185</name>
</gene>
<dbReference type="SMART" id="SM00267">
    <property type="entry name" value="GGDEF"/>
    <property type="match status" value="1"/>
</dbReference>
<dbReference type="InterPro" id="IPR000160">
    <property type="entry name" value="GGDEF_dom"/>
</dbReference>
<dbReference type="InterPro" id="IPR050706">
    <property type="entry name" value="Cyclic-di-GMP_PDE-like"/>
</dbReference>
<proteinExistence type="predicted"/>
<dbReference type="EMBL" id="JBELOE010000152">
    <property type="protein sequence ID" value="MER2491861.1"/>
    <property type="molecule type" value="Genomic_DNA"/>
</dbReference>
<dbReference type="PANTHER" id="PTHR33121">
    <property type="entry name" value="CYCLIC DI-GMP PHOSPHODIESTERASE PDEF"/>
    <property type="match status" value="1"/>
</dbReference>
<dbReference type="Gene3D" id="3.30.450.40">
    <property type="match status" value="1"/>
</dbReference>
<dbReference type="CDD" id="cd01949">
    <property type="entry name" value="GGDEF"/>
    <property type="match status" value="1"/>
</dbReference>
<reference evidence="3 4" key="1">
    <citation type="submission" date="2024-06" db="EMBL/GenBank/DDBJ databases">
        <authorList>
            <person name="Chen R.Y."/>
        </authorList>
    </citation>
    <scope>NUCLEOTIDE SEQUENCE [LARGE SCALE GENOMIC DNA]</scope>
    <source>
        <strain evidence="3 4">D2</strain>
    </source>
</reference>
<protein>
    <submittedName>
        <fullName evidence="3">EAL domain-containing protein</fullName>
    </submittedName>
</protein>
<accession>A0ABV1RGG1</accession>
<evidence type="ECO:0000313" key="4">
    <source>
        <dbReference type="Proteomes" id="UP001467690"/>
    </source>
</evidence>
<feature type="domain" description="EAL" evidence="1">
    <location>
        <begin position="607"/>
        <end position="859"/>
    </location>
</feature>